<feature type="transmembrane region" description="Helical" evidence="2">
    <location>
        <begin position="85"/>
        <end position="104"/>
    </location>
</feature>
<feature type="region of interest" description="Disordered" evidence="1">
    <location>
        <begin position="213"/>
        <end position="264"/>
    </location>
</feature>
<keyword evidence="3" id="KW-1185">Reference proteome</keyword>
<dbReference type="GeneID" id="114828061"/>
<gene>
    <name evidence="4" type="primary">LOC114828061</name>
</gene>
<evidence type="ECO:0000256" key="2">
    <source>
        <dbReference type="SAM" id="Phobius"/>
    </source>
</evidence>
<sequence>MADSDADRKASEKSLFKSVMISLRHAAPWTSPVPSRNLPVQEGVAVNAATLYKFILLPSLHFAVGIPSDKSCRSVLDRSRCFRMFRAVLLIAYLTAVSAAQVGLQRVPVAQTLDMLRSANDVFTRVARFGGGGIAIFLPVLLCIGFFAFIIPFAALLVLGTTSFSGGSPGWGGSAGLYPAGRHLAEMIPGLPLSNDQLVQAMTLLDKAFTQFSSTKTPPSAPANKLPAKERTQAAKSLDQGYDSSSSQATPTLPEPESLVALKT</sequence>
<dbReference type="KEGG" id="goe:114828061"/>
<dbReference type="RefSeq" id="XP_028966550.1">
    <property type="nucleotide sequence ID" value="XM_029110717.1"/>
</dbReference>
<organism evidence="3 4">
    <name type="scientific">Galendromus occidentalis</name>
    <name type="common">western predatory mite</name>
    <dbReference type="NCBI Taxonomy" id="34638"/>
    <lineage>
        <taxon>Eukaryota</taxon>
        <taxon>Metazoa</taxon>
        <taxon>Ecdysozoa</taxon>
        <taxon>Arthropoda</taxon>
        <taxon>Chelicerata</taxon>
        <taxon>Arachnida</taxon>
        <taxon>Acari</taxon>
        <taxon>Parasitiformes</taxon>
        <taxon>Mesostigmata</taxon>
        <taxon>Gamasina</taxon>
        <taxon>Phytoseioidea</taxon>
        <taxon>Phytoseiidae</taxon>
        <taxon>Typhlodrominae</taxon>
        <taxon>Galendromus</taxon>
    </lineage>
</organism>
<feature type="compositionally biased region" description="Polar residues" evidence="1">
    <location>
        <begin position="242"/>
        <end position="251"/>
    </location>
</feature>
<keyword evidence="2" id="KW-0812">Transmembrane</keyword>
<protein>
    <submittedName>
        <fullName evidence="4">Uncharacterized protein LOC114828061</fullName>
    </submittedName>
</protein>
<keyword evidence="2" id="KW-0472">Membrane</keyword>
<name>A0AAJ7SED8_9ACAR</name>
<reference evidence="4" key="1">
    <citation type="submission" date="2025-08" db="UniProtKB">
        <authorList>
            <consortium name="RefSeq"/>
        </authorList>
    </citation>
    <scope>IDENTIFICATION</scope>
</reference>
<evidence type="ECO:0000313" key="3">
    <source>
        <dbReference type="Proteomes" id="UP000694867"/>
    </source>
</evidence>
<evidence type="ECO:0000313" key="4">
    <source>
        <dbReference type="RefSeq" id="XP_028966550.1"/>
    </source>
</evidence>
<accession>A0AAJ7SED8</accession>
<proteinExistence type="predicted"/>
<dbReference type="Proteomes" id="UP000694867">
    <property type="component" value="Unplaced"/>
</dbReference>
<dbReference type="AlphaFoldDB" id="A0AAJ7SED8"/>
<feature type="transmembrane region" description="Helical" evidence="2">
    <location>
        <begin position="134"/>
        <end position="159"/>
    </location>
</feature>
<keyword evidence="2" id="KW-1133">Transmembrane helix</keyword>
<evidence type="ECO:0000256" key="1">
    <source>
        <dbReference type="SAM" id="MobiDB-lite"/>
    </source>
</evidence>